<comment type="caution">
    <text evidence="18">The sequence shown here is derived from an EMBL/GenBank/DDBJ whole genome shotgun (WGS) entry which is preliminary data.</text>
</comment>
<dbReference type="Pfam" id="PF13807">
    <property type="entry name" value="GNVR"/>
    <property type="match status" value="1"/>
</dbReference>
<dbReference type="InterPro" id="IPR005700">
    <property type="entry name" value="EPS_ExoP-like"/>
</dbReference>
<evidence type="ECO:0000256" key="10">
    <source>
        <dbReference type="ARBA" id="ARBA00022989"/>
    </source>
</evidence>
<dbReference type="SUPFAM" id="SSF52540">
    <property type="entry name" value="P-loop containing nucleoside triphosphate hydrolases"/>
    <property type="match status" value="1"/>
</dbReference>
<feature type="transmembrane region" description="Helical" evidence="14">
    <location>
        <begin position="458"/>
        <end position="478"/>
    </location>
</feature>
<comment type="subcellular location">
    <subcellularLocation>
        <location evidence="1">Cell inner membrane</location>
        <topology evidence="1">Multi-pass membrane protein</topology>
    </subcellularLocation>
</comment>
<evidence type="ECO:0000256" key="5">
    <source>
        <dbReference type="ARBA" id="ARBA00022679"/>
    </source>
</evidence>
<dbReference type="GO" id="GO:0005886">
    <property type="term" value="C:plasma membrane"/>
    <property type="evidence" value="ECO:0007669"/>
    <property type="project" value="UniProtKB-SubCell"/>
</dbReference>
<protein>
    <submittedName>
        <fullName evidence="18">Polysaccharide biosynthesis tyrosine autokinase</fullName>
        <ecNumber evidence="18">2.7.10.2</ecNumber>
    </submittedName>
</protein>
<keyword evidence="4" id="KW-0997">Cell inner membrane</keyword>
<evidence type="ECO:0000256" key="11">
    <source>
        <dbReference type="ARBA" id="ARBA00023136"/>
    </source>
</evidence>
<dbReference type="InterPro" id="IPR025669">
    <property type="entry name" value="AAA_dom"/>
</dbReference>
<feature type="domain" description="Polysaccharide chain length determinant N-terminal" evidence="15">
    <location>
        <begin position="33"/>
        <end position="120"/>
    </location>
</feature>
<dbReference type="InterPro" id="IPR027417">
    <property type="entry name" value="P-loop_NTPase"/>
</dbReference>
<evidence type="ECO:0000256" key="13">
    <source>
        <dbReference type="ARBA" id="ARBA00053015"/>
    </source>
</evidence>
<dbReference type="Pfam" id="PF23607">
    <property type="entry name" value="WZC_N"/>
    <property type="match status" value="1"/>
</dbReference>
<dbReference type="Gene3D" id="3.40.50.300">
    <property type="entry name" value="P-loop containing nucleotide triphosphate hydrolases"/>
    <property type="match status" value="1"/>
</dbReference>
<dbReference type="InterPro" id="IPR005702">
    <property type="entry name" value="Wzc-like_C"/>
</dbReference>
<sequence>MNAHWQPSLPAPAGTPVTVLETTAWPRESRFHEYFDILVDNRWLIAGITALALLAGVGYALFGTRVYEANILIQVEDPDRSGGNFPGDANGGGGISVKTPTAGETEILRSRMVLGQAMENTRLYIGAKPLYIPVVGEFLARHSSRLSTPGVFGWGNYVSGTEQIAVAQMDVPPALEGKKFTLVAGTEGNYTLTSPELESPLHGTAGTPLDATVPGGNLHLLVGSFEARPGGAFELVRYSKQLTLLGLQRDLRVVEKGKQSGVMDISLQAENRNQLAGVLNEIAGLYVRQNIEQKTVQAERALAFLGTELPKFKQQLEQSEDAYNQYRNQNGTISLDDEARNALTQNVDLQAKLFDAKQKRLDLVGRFTAQHPMVQTLDAQIASLKKELGSVDGRIRRMPMLQQNAVRMQRDIKVNTELYATLLNSSLQMRLAKEGKVANVRVLDQALVAEKPVRPKPVIVVALALAGGLFAGGAAALARKNLKRSIESPDHIEAITGLNVYSSIPLSTQQRVLDRAVRKGKPGVKVLAALHVEDPALEGLRRLRTALKFVMVGAPNNRILISSATAGAGKTFVSSNFATLLAVSGKRVLLIDGDLRRGTLTEDFGLQRRDGLADVINGEVPLEQAIHHQVLPYLDVMSAGTPHPDPAGLMTSDTFAHALALLSARYDVVVIDAPPALLASETAAMAPSMGTVLLVARADNSEMGELLESSKRLAHVGAAFHGVVFNAVDTTQRRNRSYSYGYYGYAPTTTAAAPAPRRDPAYQLDTADTVMPRRIEPEHAES</sequence>
<proteinExistence type="inferred from homology"/>
<evidence type="ECO:0000256" key="1">
    <source>
        <dbReference type="ARBA" id="ARBA00004429"/>
    </source>
</evidence>
<evidence type="ECO:0000313" key="18">
    <source>
        <dbReference type="EMBL" id="RUR66237.1"/>
    </source>
</evidence>
<evidence type="ECO:0000256" key="2">
    <source>
        <dbReference type="ARBA" id="ARBA00008883"/>
    </source>
</evidence>
<dbReference type="CDD" id="cd05387">
    <property type="entry name" value="BY-kinase"/>
    <property type="match status" value="1"/>
</dbReference>
<comment type="similarity">
    <text evidence="2">Belongs to the etk/wzc family.</text>
</comment>
<dbReference type="AlphaFoldDB" id="A0A3S0XCH9"/>
<keyword evidence="12" id="KW-0829">Tyrosine-protein kinase</keyword>
<dbReference type="EC" id="2.7.10.2" evidence="18"/>
<dbReference type="EMBL" id="RXFT01000001">
    <property type="protein sequence ID" value="RUR66237.1"/>
    <property type="molecule type" value="Genomic_DNA"/>
</dbReference>
<dbReference type="GO" id="GO:0004715">
    <property type="term" value="F:non-membrane spanning protein tyrosine kinase activity"/>
    <property type="evidence" value="ECO:0007669"/>
    <property type="project" value="UniProtKB-EC"/>
</dbReference>
<evidence type="ECO:0000256" key="9">
    <source>
        <dbReference type="ARBA" id="ARBA00022840"/>
    </source>
</evidence>
<dbReference type="PANTHER" id="PTHR32309">
    <property type="entry name" value="TYROSINE-PROTEIN KINASE"/>
    <property type="match status" value="1"/>
</dbReference>
<evidence type="ECO:0000313" key="19">
    <source>
        <dbReference type="Proteomes" id="UP000281118"/>
    </source>
</evidence>
<name>A0A3S0XCH9_9BURK</name>
<feature type="transmembrane region" description="Helical" evidence="14">
    <location>
        <begin position="43"/>
        <end position="62"/>
    </location>
</feature>
<organism evidence="18 19">
    <name type="scientific">Variovorax guangxiensis</name>
    <dbReference type="NCBI Taxonomy" id="1775474"/>
    <lineage>
        <taxon>Bacteria</taxon>
        <taxon>Pseudomonadati</taxon>
        <taxon>Pseudomonadota</taxon>
        <taxon>Betaproteobacteria</taxon>
        <taxon>Burkholderiales</taxon>
        <taxon>Comamonadaceae</taxon>
        <taxon>Variovorax</taxon>
    </lineage>
</organism>
<dbReference type="RefSeq" id="WP_126019698.1">
    <property type="nucleotide sequence ID" value="NZ_RXFT01000001.1"/>
</dbReference>
<evidence type="ECO:0000256" key="6">
    <source>
        <dbReference type="ARBA" id="ARBA00022692"/>
    </source>
</evidence>
<gene>
    <name evidence="18" type="ORF">EJP67_04110</name>
</gene>
<dbReference type="InterPro" id="IPR003856">
    <property type="entry name" value="LPS_length_determ_N"/>
</dbReference>
<dbReference type="OrthoDB" id="9808257at2"/>
<evidence type="ECO:0000256" key="7">
    <source>
        <dbReference type="ARBA" id="ARBA00022741"/>
    </source>
</evidence>
<dbReference type="NCBIfam" id="TIGR01007">
    <property type="entry name" value="eps_fam"/>
    <property type="match status" value="1"/>
</dbReference>
<comment type="catalytic activity">
    <reaction evidence="13">
        <text>L-tyrosyl-[protein] + ATP = O-phospho-L-tyrosyl-[protein] + ADP + H(+)</text>
        <dbReference type="Rhea" id="RHEA:10596"/>
        <dbReference type="Rhea" id="RHEA-COMP:10136"/>
        <dbReference type="Rhea" id="RHEA-COMP:20101"/>
        <dbReference type="ChEBI" id="CHEBI:15378"/>
        <dbReference type="ChEBI" id="CHEBI:30616"/>
        <dbReference type="ChEBI" id="CHEBI:46858"/>
        <dbReference type="ChEBI" id="CHEBI:61978"/>
        <dbReference type="ChEBI" id="CHEBI:456216"/>
    </reaction>
</comment>
<keyword evidence="7" id="KW-0547">Nucleotide-binding</keyword>
<evidence type="ECO:0000256" key="12">
    <source>
        <dbReference type="ARBA" id="ARBA00023137"/>
    </source>
</evidence>
<evidence type="ECO:0000256" key="3">
    <source>
        <dbReference type="ARBA" id="ARBA00022475"/>
    </source>
</evidence>
<keyword evidence="11 14" id="KW-0472">Membrane</keyword>
<dbReference type="Pfam" id="PF13614">
    <property type="entry name" value="AAA_31"/>
    <property type="match status" value="1"/>
</dbReference>
<keyword evidence="3" id="KW-1003">Cell membrane</keyword>
<evidence type="ECO:0000256" key="14">
    <source>
        <dbReference type="SAM" id="Phobius"/>
    </source>
</evidence>
<dbReference type="Pfam" id="PF02706">
    <property type="entry name" value="Wzz"/>
    <property type="match status" value="1"/>
</dbReference>
<accession>A0A3S0XCH9</accession>
<keyword evidence="6 14" id="KW-0812">Transmembrane</keyword>
<feature type="domain" description="Tyrosine-protein kinase G-rich" evidence="17">
    <location>
        <begin position="401"/>
        <end position="480"/>
    </location>
</feature>
<dbReference type="InterPro" id="IPR050445">
    <property type="entry name" value="Bact_polysacc_biosynth/exp"/>
</dbReference>
<dbReference type="Proteomes" id="UP000281118">
    <property type="component" value="Unassembled WGS sequence"/>
</dbReference>
<evidence type="ECO:0000259" key="16">
    <source>
        <dbReference type="Pfam" id="PF13614"/>
    </source>
</evidence>
<reference evidence="18 19" key="1">
    <citation type="submission" date="2018-12" db="EMBL/GenBank/DDBJ databases">
        <title>The genome sequences of Variovorax guangxiensis DSM 27352.</title>
        <authorList>
            <person name="Gao J."/>
            <person name="Sun J."/>
        </authorList>
    </citation>
    <scope>NUCLEOTIDE SEQUENCE [LARGE SCALE GENOMIC DNA]</scope>
    <source>
        <strain evidence="18 19">DSM 27352</strain>
    </source>
</reference>
<evidence type="ECO:0000259" key="17">
    <source>
        <dbReference type="Pfam" id="PF13807"/>
    </source>
</evidence>
<dbReference type="NCBIfam" id="TIGR01005">
    <property type="entry name" value="eps_transp_fam"/>
    <property type="match status" value="1"/>
</dbReference>
<evidence type="ECO:0000256" key="4">
    <source>
        <dbReference type="ARBA" id="ARBA00022519"/>
    </source>
</evidence>
<keyword evidence="10 14" id="KW-1133">Transmembrane helix</keyword>
<keyword evidence="5 18" id="KW-0808">Transferase</keyword>
<dbReference type="PANTHER" id="PTHR32309:SF32">
    <property type="entry name" value="TYROSINE-PROTEIN KINASE ETK-RELATED"/>
    <property type="match status" value="1"/>
</dbReference>
<evidence type="ECO:0000259" key="15">
    <source>
        <dbReference type="Pfam" id="PF02706"/>
    </source>
</evidence>
<dbReference type="GO" id="GO:0005524">
    <property type="term" value="F:ATP binding"/>
    <property type="evidence" value="ECO:0007669"/>
    <property type="project" value="UniProtKB-KW"/>
</dbReference>
<keyword evidence="8 18" id="KW-0418">Kinase</keyword>
<dbReference type="InterPro" id="IPR032807">
    <property type="entry name" value="GNVR"/>
</dbReference>
<keyword evidence="9" id="KW-0067">ATP-binding</keyword>
<evidence type="ECO:0000256" key="8">
    <source>
        <dbReference type="ARBA" id="ARBA00022777"/>
    </source>
</evidence>
<feature type="domain" description="AAA" evidence="16">
    <location>
        <begin position="559"/>
        <end position="693"/>
    </location>
</feature>